<dbReference type="GO" id="GO:0006508">
    <property type="term" value="P:proteolysis"/>
    <property type="evidence" value="ECO:0007669"/>
    <property type="project" value="UniProtKB-KW"/>
</dbReference>
<dbReference type="GO" id="GO:0003677">
    <property type="term" value="F:DNA binding"/>
    <property type="evidence" value="ECO:0007669"/>
    <property type="project" value="UniProtKB-KW"/>
</dbReference>
<dbReference type="GO" id="GO:0004252">
    <property type="term" value="F:serine-type endopeptidase activity"/>
    <property type="evidence" value="ECO:0007669"/>
    <property type="project" value="InterPro"/>
</dbReference>
<dbReference type="RefSeq" id="WP_240187920.1">
    <property type="nucleotide sequence ID" value="NZ_JBFCRC010000012.1"/>
</dbReference>
<dbReference type="SUPFAM" id="SSF47413">
    <property type="entry name" value="lambda repressor-like DNA-binding domains"/>
    <property type="match status" value="1"/>
</dbReference>
<keyword evidence="3" id="KW-0805">Transcription regulation</keyword>
<dbReference type="PROSITE" id="PS50943">
    <property type="entry name" value="HTH_CROC1"/>
    <property type="match status" value="1"/>
</dbReference>
<keyword evidence="5" id="KW-0804">Transcription</keyword>
<dbReference type="Gene3D" id="2.10.109.10">
    <property type="entry name" value="Umud Fragment, subunit A"/>
    <property type="match status" value="1"/>
</dbReference>
<dbReference type="InterPro" id="IPR015927">
    <property type="entry name" value="Peptidase_S24_S26A/B/C"/>
</dbReference>
<dbReference type="Pfam" id="PF00717">
    <property type="entry name" value="Peptidase_S24"/>
    <property type="match status" value="1"/>
</dbReference>
<dbReference type="InterPro" id="IPR001387">
    <property type="entry name" value="Cro/C1-type_HTH"/>
</dbReference>
<dbReference type="Gene3D" id="1.10.260.40">
    <property type="entry name" value="lambda repressor-like DNA-binding domains"/>
    <property type="match status" value="1"/>
</dbReference>
<dbReference type="Proteomes" id="UP000253498">
    <property type="component" value="Unassembled WGS sequence"/>
</dbReference>
<dbReference type="SMART" id="SM00530">
    <property type="entry name" value="HTH_XRE"/>
    <property type="match status" value="1"/>
</dbReference>
<proteinExistence type="predicted"/>
<dbReference type="PROSITE" id="PS00501">
    <property type="entry name" value="SPASE_I_1"/>
    <property type="match status" value="1"/>
</dbReference>
<evidence type="ECO:0000256" key="5">
    <source>
        <dbReference type="ARBA" id="ARBA00023163"/>
    </source>
</evidence>
<dbReference type="SUPFAM" id="SSF51306">
    <property type="entry name" value="LexA/Signal peptidase"/>
    <property type="match status" value="1"/>
</dbReference>
<name>A0AB37IK39_ENTHR</name>
<accession>A0AB37IK39</accession>
<dbReference type="GO" id="GO:0016020">
    <property type="term" value="C:membrane"/>
    <property type="evidence" value="ECO:0007669"/>
    <property type="project" value="InterPro"/>
</dbReference>
<protein>
    <recommendedName>
        <fullName evidence="6">HTH cro/C1-type domain-containing protein</fullName>
    </recommendedName>
</protein>
<keyword evidence="1" id="KW-0645">Protease</keyword>
<comment type="caution">
    <text evidence="7">The sequence shown here is derived from an EMBL/GenBank/DDBJ whole genome shotgun (WGS) entry which is preliminary data.</text>
</comment>
<dbReference type="InterPro" id="IPR019756">
    <property type="entry name" value="Pept_S26A_signal_pept_1_Ser-AS"/>
</dbReference>
<evidence type="ECO:0000259" key="6">
    <source>
        <dbReference type="PROSITE" id="PS50943"/>
    </source>
</evidence>
<evidence type="ECO:0000256" key="3">
    <source>
        <dbReference type="ARBA" id="ARBA00023015"/>
    </source>
</evidence>
<dbReference type="InterPro" id="IPR036286">
    <property type="entry name" value="LexA/Signal_pep-like_sf"/>
</dbReference>
<dbReference type="EMBL" id="LESJ01000006">
    <property type="protein sequence ID" value="RBT67488.1"/>
    <property type="molecule type" value="Genomic_DNA"/>
</dbReference>
<dbReference type="InterPro" id="IPR010982">
    <property type="entry name" value="Lambda_DNA-bd_dom_sf"/>
</dbReference>
<dbReference type="AlphaFoldDB" id="A0AB37IK39"/>
<dbReference type="InterPro" id="IPR039418">
    <property type="entry name" value="LexA-like"/>
</dbReference>
<keyword evidence="2" id="KW-0378">Hydrolase</keyword>
<organism evidence="7 8">
    <name type="scientific">Enterococcus hirae</name>
    <dbReference type="NCBI Taxonomy" id="1354"/>
    <lineage>
        <taxon>Bacteria</taxon>
        <taxon>Bacillati</taxon>
        <taxon>Bacillota</taxon>
        <taxon>Bacilli</taxon>
        <taxon>Lactobacillales</taxon>
        <taxon>Enterococcaceae</taxon>
        <taxon>Enterococcus</taxon>
    </lineage>
</organism>
<evidence type="ECO:0000313" key="7">
    <source>
        <dbReference type="EMBL" id="RBT67488.1"/>
    </source>
</evidence>
<feature type="domain" description="HTH cro/C1-type" evidence="6">
    <location>
        <begin position="32"/>
        <end position="72"/>
    </location>
</feature>
<dbReference type="PANTHER" id="PTHR40661:SF1">
    <property type="entry name" value="HTH CRO_C1-TYPE DOMAIN-CONTAINING PROTEIN"/>
    <property type="match status" value="1"/>
</dbReference>
<reference evidence="7 8" key="1">
    <citation type="submission" date="2015-06" db="EMBL/GenBank/DDBJ databases">
        <title>The Genome Sequence of Enterococcus hirae 88EA1.</title>
        <authorList>
            <consortium name="The Broad Institute Genomics Platform"/>
            <consortium name="The Broad Institute Genome Sequencing Center for Infectious Disease"/>
            <person name="Earl A.M."/>
            <person name="Van Tyne D."/>
            <person name="Lebreton F."/>
            <person name="Saavedra J.T."/>
            <person name="Gilmore M.S."/>
            <person name="Manson McGuire A."/>
            <person name="Clock S."/>
            <person name="Crupain M."/>
            <person name="Rangan U."/>
            <person name="Young S."/>
            <person name="Abouelleil A."/>
            <person name="Cao P."/>
            <person name="Chapman S.B."/>
            <person name="Griggs A."/>
            <person name="Priest M."/>
            <person name="Shea T."/>
            <person name="Wortman J."/>
            <person name="Nusbaum C."/>
            <person name="Birren B."/>
        </authorList>
    </citation>
    <scope>NUCLEOTIDE SEQUENCE [LARGE SCALE GENOMIC DNA]</scope>
    <source>
        <strain evidence="7 8">88EA1</strain>
    </source>
</reference>
<sequence length="262" mass="29754">MRENTSTRLKQIMREQNLKQIDILNKSLPFQKKLGVKMGKSALSQYVSGKSNPDQHKLVLLAKTLGVSEPWLMGFEVEKKKSSLLSLINETSSQLTPPRQQKVYDFAKHELEDQNRSNVIQGSFGKAVDEDEKLEVSYVGLLSAGHGCPNYDKERPLGTVTMRESQIPSHYDLAFMVNGNSMHPTFENGEIVFIKLTSHVMNGQIGAVEINGEAFLKKMYVENRRLRLVSLNCECDENGNRLYPDFYSDEYDDLYVIGRVIV</sequence>
<dbReference type="CDD" id="cd00093">
    <property type="entry name" value="HTH_XRE"/>
    <property type="match status" value="1"/>
</dbReference>
<dbReference type="PANTHER" id="PTHR40661">
    <property type="match status" value="1"/>
</dbReference>
<keyword evidence="4" id="KW-0238">DNA-binding</keyword>
<evidence type="ECO:0000256" key="4">
    <source>
        <dbReference type="ARBA" id="ARBA00023125"/>
    </source>
</evidence>
<dbReference type="Pfam" id="PF01381">
    <property type="entry name" value="HTH_3"/>
    <property type="match status" value="1"/>
</dbReference>
<dbReference type="CDD" id="cd06529">
    <property type="entry name" value="S24_LexA-like"/>
    <property type="match status" value="1"/>
</dbReference>
<evidence type="ECO:0000256" key="1">
    <source>
        <dbReference type="ARBA" id="ARBA00022670"/>
    </source>
</evidence>
<gene>
    <name evidence="7" type="ORF">EB03_02255</name>
</gene>
<evidence type="ECO:0000313" key="8">
    <source>
        <dbReference type="Proteomes" id="UP000253498"/>
    </source>
</evidence>
<evidence type="ECO:0000256" key="2">
    <source>
        <dbReference type="ARBA" id="ARBA00022801"/>
    </source>
</evidence>